<dbReference type="GO" id="GO:0043886">
    <property type="term" value="F:structural constituent of carboxysome shell"/>
    <property type="evidence" value="ECO:0007669"/>
    <property type="project" value="UniProtKB-ARBA"/>
</dbReference>
<dbReference type="RefSeq" id="WP_106458031.1">
    <property type="nucleotide sequence ID" value="NZ_PXOH01000020.1"/>
</dbReference>
<dbReference type="EMBL" id="PXOH01000020">
    <property type="protein sequence ID" value="PSF35391.1"/>
    <property type="molecule type" value="Genomic_DNA"/>
</dbReference>
<comment type="caution">
    <text evidence="1">The sequence shown here is derived from an EMBL/GenBank/DDBJ whole genome shotgun (WGS) entry which is preliminary data.</text>
</comment>
<gene>
    <name evidence="1" type="ORF">C7H19_16545</name>
</gene>
<name>A0A2T1LUU7_9CHRO</name>
<dbReference type="InterPro" id="IPR011004">
    <property type="entry name" value="Trimer_LpxA-like_sf"/>
</dbReference>
<dbReference type="PANTHER" id="PTHR43300:SF7">
    <property type="entry name" value="UDP-N-ACETYLBACILLOSAMINE N-ACETYLTRANSFERASE"/>
    <property type="match status" value="1"/>
</dbReference>
<evidence type="ECO:0000313" key="1">
    <source>
        <dbReference type="EMBL" id="PSF35391.1"/>
    </source>
</evidence>
<dbReference type="OrthoDB" id="9801697at2"/>
<sequence>MVLKNVKQYVMFGHNHLFGDWLEIIHATGGILKKVVQNIPESSDINRLSLKQRIERLQDPQFNPHHVNQDKPIEIQFLENFKPEADEYYLMGFTGFKKATLEKQLVEKFALEFSILIHPTAIISPTAFLSPGVIINSGTIIASGVTIKEHSSINKGVIIGHDTTVEEYVVIQPGVKIAGHVKVGVGTVVGIGSVIIEDIQIGKYAMIAAGAVVIKNVPDYTLVAGVPAIPKKRINDFLIDTVDIDQKTLGYDSTP</sequence>
<reference evidence="1 2" key="2">
    <citation type="submission" date="2018-03" db="EMBL/GenBank/DDBJ databases">
        <authorList>
            <person name="Keele B.F."/>
        </authorList>
    </citation>
    <scope>NUCLEOTIDE SEQUENCE [LARGE SCALE GENOMIC DNA]</scope>
    <source>
        <strain evidence="1 2">CCALA 016</strain>
    </source>
</reference>
<dbReference type="AlphaFoldDB" id="A0A2T1LUU7"/>
<dbReference type="InterPro" id="IPR050179">
    <property type="entry name" value="Trans_hexapeptide_repeat"/>
</dbReference>
<protein>
    <recommendedName>
        <fullName evidence="3">Acetyltransferase</fullName>
    </recommendedName>
</protein>
<dbReference type="GO" id="GO:0031470">
    <property type="term" value="C:carboxysome"/>
    <property type="evidence" value="ECO:0007669"/>
    <property type="project" value="UniProtKB-ARBA"/>
</dbReference>
<dbReference type="Gene3D" id="2.160.10.10">
    <property type="entry name" value="Hexapeptide repeat proteins"/>
    <property type="match status" value="1"/>
</dbReference>
<evidence type="ECO:0000313" key="2">
    <source>
        <dbReference type="Proteomes" id="UP000239001"/>
    </source>
</evidence>
<accession>A0A2T1LUU7</accession>
<keyword evidence="2" id="KW-1185">Reference proteome</keyword>
<reference evidence="1 2" key="1">
    <citation type="submission" date="2018-03" db="EMBL/GenBank/DDBJ databases">
        <title>The ancient ancestry and fast evolution of plastids.</title>
        <authorList>
            <person name="Moore K.R."/>
            <person name="Magnabosco C."/>
            <person name="Momper L."/>
            <person name="Gold D.A."/>
            <person name="Bosak T."/>
            <person name="Fournier G.P."/>
        </authorList>
    </citation>
    <scope>NUCLEOTIDE SEQUENCE [LARGE SCALE GENOMIC DNA]</scope>
    <source>
        <strain evidence="1 2">CCALA 016</strain>
    </source>
</reference>
<dbReference type="PANTHER" id="PTHR43300">
    <property type="entry name" value="ACETYLTRANSFERASE"/>
    <property type="match status" value="1"/>
</dbReference>
<organism evidence="1 2">
    <name type="scientific">Aphanothece hegewaldii CCALA 016</name>
    <dbReference type="NCBI Taxonomy" id="2107694"/>
    <lineage>
        <taxon>Bacteria</taxon>
        <taxon>Bacillati</taxon>
        <taxon>Cyanobacteriota</taxon>
        <taxon>Cyanophyceae</taxon>
        <taxon>Oscillatoriophycideae</taxon>
        <taxon>Chroococcales</taxon>
        <taxon>Aphanothecaceae</taxon>
        <taxon>Aphanothece</taxon>
    </lineage>
</organism>
<proteinExistence type="predicted"/>
<dbReference type="SUPFAM" id="SSF51161">
    <property type="entry name" value="Trimeric LpxA-like enzymes"/>
    <property type="match status" value="1"/>
</dbReference>
<dbReference type="Proteomes" id="UP000239001">
    <property type="component" value="Unassembled WGS sequence"/>
</dbReference>
<evidence type="ECO:0008006" key="3">
    <source>
        <dbReference type="Google" id="ProtNLM"/>
    </source>
</evidence>